<dbReference type="EMBL" id="CP001646">
    <property type="protein sequence ID" value="ACS66008.1"/>
    <property type="molecule type" value="Genomic_DNA"/>
</dbReference>
<dbReference type="KEGG" id="rpf:Rpic12D_4773"/>
<gene>
    <name evidence="1" type="ordered locus">Rpic12D_4773</name>
</gene>
<accession>C6BQG1</accession>
<reference evidence="1" key="1">
    <citation type="submission" date="2009-06" db="EMBL/GenBank/DDBJ databases">
        <title>Complete sequence plasmid 1 of Ralstonia pickettii 12D.</title>
        <authorList>
            <consortium name="US DOE Joint Genome Institute"/>
            <person name="Lucas S."/>
            <person name="Copeland A."/>
            <person name="Lapidus A."/>
            <person name="Glavina del Rio T."/>
            <person name="Dalin E."/>
            <person name="Tice H."/>
            <person name="Bruce D."/>
            <person name="Goodwin L."/>
            <person name="Pitluck S."/>
            <person name="Sims D."/>
            <person name="Meincke L."/>
            <person name="Brettin T."/>
            <person name="Detter J.C."/>
            <person name="Han C."/>
            <person name="Larimer F."/>
            <person name="Land M."/>
            <person name="Hauser L."/>
            <person name="Kyrpides N."/>
            <person name="Ovchinnikova G."/>
            <person name="Marsh T."/>
            <person name="Richardson P."/>
        </authorList>
    </citation>
    <scope>NUCLEOTIDE SEQUENCE [LARGE SCALE GENOMIC DNA]</scope>
    <source>
        <strain evidence="1">12D</strain>
        <plasmid>12D</plasmid>
        <plasmid evidence="1">pRp12D01</plasmid>
    </source>
</reference>
<keyword evidence="1" id="KW-0614">Plasmid</keyword>
<protein>
    <submittedName>
        <fullName evidence="1">Uncharacterized protein</fullName>
    </submittedName>
</protein>
<dbReference type="AlphaFoldDB" id="C6BQG1"/>
<dbReference type="HOGENOM" id="CLU_1509404_0_0_4"/>
<geneLocation type="plasmid" evidence="1">
    <name>pRp12D01</name>
</geneLocation>
<organism evidence="1">
    <name type="scientific">Ralstonia pickettii (strain 12D)</name>
    <dbReference type="NCBI Taxonomy" id="428406"/>
    <lineage>
        <taxon>Bacteria</taxon>
        <taxon>Pseudomonadati</taxon>
        <taxon>Pseudomonadota</taxon>
        <taxon>Betaproteobacteria</taxon>
        <taxon>Burkholderiales</taxon>
        <taxon>Burkholderiaceae</taxon>
        <taxon>Ralstonia</taxon>
    </lineage>
</organism>
<name>C6BQG1_RALP1</name>
<evidence type="ECO:0000313" key="1">
    <source>
        <dbReference type="EMBL" id="ACS66008.1"/>
    </source>
</evidence>
<proteinExistence type="predicted"/>
<sequence>MSDTICHTPSQSAISTVVPYDSARLVAAVNTAHDRLGAAVMLNLLLDERELSGRNEDQIKRCLGEDADELIRNYREARAALAGRLKERVRAGRDAAGVQLGAMLREAGLSSAGEPQLLATQGGGMIQARVVGVSSARQQEDGSVWGFLRLETSRNSFEEKEFTYQGGKLVVRNEPDLI</sequence>